<proteinExistence type="predicted"/>
<protein>
    <submittedName>
        <fullName evidence="1">Uncharacterized protein</fullName>
    </submittedName>
</protein>
<organism evidence="1">
    <name type="scientific">marine sediment metagenome</name>
    <dbReference type="NCBI Taxonomy" id="412755"/>
    <lineage>
        <taxon>unclassified sequences</taxon>
        <taxon>metagenomes</taxon>
        <taxon>ecological metagenomes</taxon>
    </lineage>
</organism>
<reference evidence="1" key="1">
    <citation type="journal article" date="2014" name="Front. Microbiol.">
        <title>High frequency of phylogenetically diverse reductive dehalogenase-homologous genes in deep subseafloor sedimentary metagenomes.</title>
        <authorList>
            <person name="Kawai M."/>
            <person name="Futagami T."/>
            <person name="Toyoda A."/>
            <person name="Takaki Y."/>
            <person name="Nishi S."/>
            <person name="Hori S."/>
            <person name="Arai W."/>
            <person name="Tsubouchi T."/>
            <person name="Morono Y."/>
            <person name="Uchiyama I."/>
            <person name="Ito T."/>
            <person name="Fujiyama A."/>
            <person name="Inagaki F."/>
            <person name="Takami H."/>
        </authorList>
    </citation>
    <scope>NUCLEOTIDE SEQUENCE</scope>
    <source>
        <strain evidence="1">Expedition CK06-06</strain>
    </source>
</reference>
<sequence>TESIPYTEHYVMSGTAYTSHIDCINEEDLDGMTATGTEAREGIVAINIDIDEDGNVKVRSVLELGQTIYVKGQFIEGVFTVEDTGYFRVKYLKGADPKDLVFDTYNLDFYLPTIDQARGFGIQYPIEVYVIEEE</sequence>
<evidence type="ECO:0000313" key="1">
    <source>
        <dbReference type="EMBL" id="GAI83802.1"/>
    </source>
</evidence>
<name>X1RSS3_9ZZZZ</name>
<dbReference type="AlphaFoldDB" id="X1RSS3"/>
<accession>X1RSS3</accession>
<feature type="non-terminal residue" evidence="1">
    <location>
        <position position="1"/>
    </location>
</feature>
<gene>
    <name evidence="1" type="ORF">S12H4_23375</name>
</gene>
<comment type="caution">
    <text evidence="1">The sequence shown here is derived from an EMBL/GenBank/DDBJ whole genome shotgun (WGS) entry which is preliminary data.</text>
</comment>
<dbReference type="EMBL" id="BARW01012403">
    <property type="protein sequence ID" value="GAI83802.1"/>
    <property type="molecule type" value="Genomic_DNA"/>
</dbReference>